<gene>
    <name evidence="14" type="ORF">BW247_05825</name>
</gene>
<dbReference type="AlphaFoldDB" id="A0A1P8UFR1"/>
<keyword evidence="8 13" id="KW-1133">Transmembrane helix</keyword>
<dbReference type="CDD" id="cd03499">
    <property type="entry name" value="SQR_TypeC_SdhC"/>
    <property type="match status" value="1"/>
</dbReference>
<evidence type="ECO:0000256" key="11">
    <source>
        <dbReference type="ARBA" id="ARBA00025912"/>
    </source>
</evidence>
<comment type="subcellular location">
    <subcellularLocation>
        <location evidence="2">Membrane</location>
        <topology evidence="2">Multi-pass membrane protein</topology>
    </subcellularLocation>
</comment>
<evidence type="ECO:0000256" key="7">
    <source>
        <dbReference type="ARBA" id="ARBA00022723"/>
    </source>
</evidence>
<dbReference type="InterPro" id="IPR034804">
    <property type="entry name" value="SQR/QFR_C/D"/>
</dbReference>
<keyword evidence="7 12" id="KW-0479">Metal-binding</keyword>
<keyword evidence="15" id="KW-1185">Reference proteome</keyword>
<dbReference type="Gene3D" id="1.20.1300.10">
    <property type="entry name" value="Fumarate reductase/succinate dehydrogenase, transmembrane subunit"/>
    <property type="match status" value="1"/>
</dbReference>
<comment type="cofactor">
    <cofactor evidence="12">
        <name>heme</name>
        <dbReference type="ChEBI" id="CHEBI:30413"/>
    </cofactor>
    <text evidence="12">The heme is bound between the two transmembrane subunits.</text>
</comment>
<dbReference type="OrthoDB" id="9799441at2"/>
<dbReference type="GO" id="GO:0009055">
    <property type="term" value="F:electron transfer activity"/>
    <property type="evidence" value="ECO:0007669"/>
    <property type="project" value="InterPro"/>
</dbReference>
<dbReference type="InterPro" id="IPR000701">
    <property type="entry name" value="SuccDH_FuR_B_TM-su"/>
</dbReference>
<name>A0A1P8UFR1_9GAMM</name>
<evidence type="ECO:0000313" key="15">
    <source>
        <dbReference type="Proteomes" id="UP000243807"/>
    </source>
</evidence>
<evidence type="ECO:0000256" key="13">
    <source>
        <dbReference type="SAM" id="Phobius"/>
    </source>
</evidence>
<evidence type="ECO:0000256" key="4">
    <source>
        <dbReference type="ARBA" id="ARBA00020076"/>
    </source>
</evidence>
<dbReference type="InterPro" id="IPR018495">
    <property type="entry name" value="Succ_DH_cyt_bsu_CS"/>
</dbReference>
<dbReference type="STRING" id="1765967.BW247_05825"/>
<dbReference type="InterPro" id="IPR014314">
    <property type="entry name" value="Succ_DH_cytb556"/>
</dbReference>
<keyword evidence="5 12" id="KW-0349">Heme</keyword>
<feature type="transmembrane region" description="Helical" evidence="13">
    <location>
        <begin position="21"/>
        <end position="45"/>
    </location>
</feature>
<keyword evidence="9 12" id="KW-0408">Iron</keyword>
<evidence type="ECO:0000256" key="1">
    <source>
        <dbReference type="ARBA" id="ARBA00004050"/>
    </source>
</evidence>
<evidence type="ECO:0000256" key="3">
    <source>
        <dbReference type="ARBA" id="ARBA00007244"/>
    </source>
</evidence>
<dbReference type="KEGG" id="afy:BW247_05825"/>
<evidence type="ECO:0000256" key="10">
    <source>
        <dbReference type="ARBA" id="ARBA00023136"/>
    </source>
</evidence>
<organism evidence="14 15">
    <name type="scientific">Acidihalobacter ferrooxydans</name>
    <dbReference type="NCBI Taxonomy" id="1765967"/>
    <lineage>
        <taxon>Bacteria</taxon>
        <taxon>Pseudomonadati</taxon>
        <taxon>Pseudomonadota</taxon>
        <taxon>Gammaproteobacteria</taxon>
        <taxon>Chromatiales</taxon>
        <taxon>Ectothiorhodospiraceae</taxon>
        <taxon>Acidihalobacter</taxon>
    </lineage>
</organism>
<evidence type="ECO:0000256" key="12">
    <source>
        <dbReference type="PIRSR" id="PIRSR000178-1"/>
    </source>
</evidence>
<dbReference type="GO" id="GO:0005886">
    <property type="term" value="C:plasma membrane"/>
    <property type="evidence" value="ECO:0007669"/>
    <property type="project" value="TreeGrafter"/>
</dbReference>
<dbReference type="GO" id="GO:0046872">
    <property type="term" value="F:metal ion binding"/>
    <property type="evidence" value="ECO:0007669"/>
    <property type="project" value="UniProtKB-KW"/>
</dbReference>
<sequence>MSSTQRPVYLDLLKIKLPLPGMVSFAHRVSGALMFLGIPFGLYLLSLSLDGPASFAQARAIATSWWLSPVVILLTWSLCHHLLAGIRFLLMDMEIGVGKKASQGSAIWVAELALVLAAILLVEIYL</sequence>
<protein>
    <recommendedName>
        <fullName evidence="4">Succinate dehydrogenase cytochrome b556 subunit</fullName>
    </recommendedName>
</protein>
<dbReference type="NCBIfam" id="TIGR02970">
    <property type="entry name" value="succ_dehyd_cytB"/>
    <property type="match status" value="1"/>
</dbReference>
<dbReference type="SUPFAM" id="SSF81343">
    <property type="entry name" value="Fumarate reductase respiratory complex transmembrane subunits"/>
    <property type="match status" value="1"/>
</dbReference>
<dbReference type="GO" id="GO:0006099">
    <property type="term" value="P:tricarboxylic acid cycle"/>
    <property type="evidence" value="ECO:0007669"/>
    <property type="project" value="InterPro"/>
</dbReference>
<dbReference type="Pfam" id="PF01127">
    <property type="entry name" value="Sdh_cyt"/>
    <property type="match status" value="1"/>
</dbReference>
<feature type="transmembrane region" description="Helical" evidence="13">
    <location>
        <begin position="65"/>
        <end position="84"/>
    </location>
</feature>
<comment type="function">
    <text evidence="1">Membrane-anchoring subunit of succinate dehydrogenase (SDH).</text>
</comment>
<evidence type="ECO:0000256" key="9">
    <source>
        <dbReference type="ARBA" id="ARBA00023004"/>
    </source>
</evidence>
<evidence type="ECO:0000256" key="8">
    <source>
        <dbReference type="ARBA" id="ARBA00022989"/>
    </source>
</evidence>
<feature type="binding site" description="axial binding residue" evidence="12">
    <location>
        <position position="81"/>
    </location>
    <ligand>
        <name>heme</name>
        <dbReference type="ChEBI" id="CHEBI:30413"/>
        <note>ligand shared with second transmembrane subunit</note>
    </ligand>
    <ligandPart>
        <name>Fe</name>
        <dbReference type="ChEBI" id="CHEBI:18248"/>
    </ligandPart>
</feature>
<dbReference type="PANTHER" id="PTHR10978:SF5">
    <property type="entry name" value="SUCCINATE DEHYDROGENASE CYTOCHROME B560 SUBUNIT, MITOCHONDRIAL"/>
    <property type="match status" value="1"/>
</dbReference>
<comment type="subunit">
    <text evidence="11">Part of an enzyme complex containing four subunits: a flavoprotein, an iron-sulfur protein, plus two membrane-anchoring proteins, SdhC and SdhD. The complex can form homotrimers.</text>
</comment>
<dbReference type="PANTHER" id="PTHR10978">
    <property type="entry name" value="SUCCINATE DEHYDROGENASE CYTOCHROME B560 SUBUNIT"/>
    <property type="match status" value="1"/>
</dbReference>
<accession>A0A1P8UFR1</accession>
<feature type="transmembrane region" description="Helical" evidence="13">
    <location>
        <begin position="105"/>
        <end position="125"/>
    </location>
</feature>
<dbReference type="Proteomes" id="UP000243807">
    <property type="component" value="Chromosome"/>
</dbReference>
<keyword evidence="10 13" id="KW-0472">Membrane</keyword>
<evidence type="ECO:0000256" key="6">
    <source>
        <dbReference type="ARBA" id="ARBA00022692"/>
    </source>
</evidence>
<keyword evidence="6 13" id="KW-0812">Transmembrane</keyword>
<dbReference type="PIRSF" id="PIRSF000178">
    <property type="entry name" value="SDH_cyt_b560"/>
    <property type="match status" value="1"/>
</dbReference>
<evidence type="ECO:0000256" key="2">
    <source>
        <dbReference type="ARBA" id="ARBA00004141"/>
    </source>
</evidence>
<dbReference type="PROSITE" id="PS01000">
    <property type="entry name" value="SDH_CYT_1"/>
    <property type="match status" value="1"/>
</dbReference>
<dbReference type="RefSeq" id="WP_076836326.1">
    <property type="nucleotide sequence ID" value="NZ_CP019434.1"/>
</dbReference>
<reference evidence="14 15" key="1">
    <citation type="submission" date="2017-01" db="EMBL/GenBank/DDBJ databases">
        <title>Draft sequence of Acidihalobacter ferrooxidans strain DSM 14175 (strain V8).</title>
        <authorList>
            <person name="Khaleque H.N."/>
            <person name="Ramsay J.P."/>
            <person name="Murphy R.J.T."/>
            <person name="Kaksonen A.H."/>
            <person name="Boxall N.J."/>
            <person name="Watkin E.L.J."/>
        </authorList>
    </citation>
    <scope>NUCLEOTIDE SEQUENCE [LARGE SCALE GENOMIC DNA]</scope>
    <source>
        <strain evidence="14 15">V8</strain>
    </source>
</reference>
<evidence type="ECO:0000256" key="5">
    <source>
        <dbReference type="ARBA" id="ARBA00022617"/>
    </source>
</evidence>
<evidence type="ECO:0000313" key="14">
    <source>
        <dbReference type="EMBL" id="APZ42675.1"/>
    </source>
</evidence>
<dbReference type="EMBL" id="CP019434">
    <property type="protein sequence ID" value="APZ42675.1"/>
    <property type="molecule type" value="Genomic_DNA"/>
</dbReference>
<proteinExistence type="inferred from homology"/>
<comment type="similarity">
    <text evidence="3">Belongs to the cytochrome b560 family.</text>
</comment>